<dbReference type="GO" id="GO:0009246">
    <property type="term" value="P:enterobacterial common antigen biosynthetic process"/>
    <property type="evidence" value="ECO:0007669"/>
    <property type="project" value="TreeGrafter"/>
</dbReference>
<dbReference type="GO" id="GO:0016413">
    <property type="term" value="F:O-acetyltransferase activity"/>
    <property type="evidence" value="ECO:0007669"/>
    <property type="project" value="TreeGrafter"/>
</dbReference>
<feature type="transmembrane region" description="Helical" evidence="7">
    <location>
        <begin position="91"/>
        <end position="114"/>
    </location>
</feature>
<feature type="transmembrane region" description="Helical" evidence="7">
    <location>
        <begin position="190"/>
        <end position="208"/>
    </location>
</feature>
<dbReference type="AlphaFoldDB" id="A0A5P8E7S4"/>
<dbReference type="InterPro" id="IPR002656">
    <property type="entry name" value="Acyl_transf_3_dom"/>
</dbReference>
<feature type="domain" description="Acyltransferase 3" evidence="8">
    <location>
        <begin position="19"/>
        <end position="339"/>
    </location>
</feature>
<feature type="transmembrane region" description="Helical" evidence="7">
    <location>
        <begin position="166"/>
        <end position="184"/>
    </location>
</feature>
<evidence type="ECO:0000256" key="3">
    <source>
        <dbReference type="ARBA" id="ARBA00022475"/>
    </source>
</evidence>
<keyword evidence="4 7" id="KW-0812">Transmembrane</keyword>
<comment type="similarity">
    <text evidence="2">Belongs to the acyltransferase 3 family.</text>
</comment>
<keyword evidence="5 7" id="KW-1133">Transmembrane helix</keyword>
<reference evidence="9 10" key="1">
    <citation type="submission" date="2018-11" db="EMBL/GenBank/DDBJ databases">
        <authorList>
            <person name="Na S.W."/>
            <person name="Baik M."/>
        </authorList>
    </citation>
    <scope>NUCLEOTIDE SEQUENCE [LARGE SCALE GENOMIC DNA]</scope>
    <source>
        <strain evidence="9 10">E39</strain>
    </source>
</reference>
<sequence length="347" mass="40218">MNNLEETKRKGQDVKKRIAGLDIVRVTAIFCVIAGHFFLNTPFMQTPFAGVSMFIQAVFRNIFEIGVPLFLMLTGYLNINKVVCKKYYRGMVRVLVAYLLYSVITILFRKYYIHEDLTAVAWVRKILDFSAINYGWYIEMWIGLFLLTPFLNILYKHIPDKRTKQVLIATLFLMTAVPSLTNRYEQHIFPDWWQTIWPLLFFFIGCYIREYRPIVNTAKGLATIFGISLFNPFFNVLFVKNHSLIQITGGVDGAFGVIIAVIVFLLLYQRDVSNATTKKILVKVSFLSLDMYLLSYMFDMLVYPLLKDRYFVSQGQFGIWFFVAVPAVFLLSLAVSFLFSPIVKKLS</sequence>
<keyword evidence="9" id="KW-0808">Transferase</keyword>
<evidence type="ECO:0000256" key="4">
    <source>
        <dbReference type="ARBA" id="ARBA00022692"/>
    </source>
</evidence>
<feature type="transmembrane region" description="Helical" evidence="7">
    <location>
        <begin position="134"/>
        <end position="154"/>
    </location>
</feature>
<dbReference type="Pfam" id="PF01757">
    <property type="entry name" value="Acyl_transf_3"/>
    <property type="match status" value="1"/>
</dbReference>
<evidence type="ECO:0000256" key="5">
    <source>
        <dbReference type="ARBA" id="ARBA00022989"/>
    </source>
</evidence>
<evidence type="ECO:0000256" key="1">
    <source>
        <dbReference type="ARBA" id="ARBA00004651"/>
    </source>
</evidence>
<dbReference type="Proteomes" id="UP000249375">
    <property type="component" value="Chromosome"/>
</dbReference>
<evidence type="ECO:0000256" key="2">
    <source>
        <dbReference type="ARBA" id="ARBA00007400"/>
    </source>
</evidence>
<keyword evidence="10" id="KW-1185">Reference proteome</keyword>
<keyword evidence="6 7" id="KW-0472">Membrane</keyword>
<keyword evidence="3" id="KW-1003">Cell membrane</keyword>
<evidence type="ECO:0000313" key="10">
    <source>
        <dbReference type="Proteomes" id="UP000249375"/>
    </source>
</evidence>
<dbReference type="OrthoDB" id="2234896at2"/>
<gene>
    <name evidence="9" type="ORF">C7Y71_008415</name>
</gene>
<feature type="transmembrane region" description="Helical" evidence="7">
    <location>
        <begin position="318"/>
        <end position="339"/>
    </location>
</feature>
<comment type="subcellular location">
    <subcellularLocation>
        <location evidence="1">Cell membrane</location>
        <topology evidence="1">Multi-pass membrane protein</topology>
    </subcellularLocation>
</comment>
<evidence type="ECO:0000256" key="6">
    <source>
        <dbReference type="ARBA" id="ARBA00023136"/>
    </source>
</evidence>
<keyword evidence="9" id="KW-0012">Acyltransferase</keyword>
<dbReference type="EMBL" id="CP033459">
    <property type="protein sequence ID" value="QFQ13041.1"/>
    <property type="molecule type" value="Genomic_DNA"/>
</dbReference>
<dbReference type="PANTHER" id="PTHR40074">
    <property type="entry name" value="O-ACETYLTRANSFERASE WECH"/>
    <property type="match status" value="1"/>
</dbReference>
<dbReference type="KEGG" id="alq:C7Y71_008415"/>
<dbReference type="GO" id="GO:0005886">
    <property type="term" value="C:plasma membrane"/>
    <property type="evidence" value="ECO:0007669"/>
    <property type="project" value="UniProtKB-SubCell"/>
</dbReference>
<name>A0A5P8E7S4_9BACT</name>
<protein>
    <submittedName>
        <fullName evidence="9">Acyltransferase</fullName>
    </submittedName>
</protein>
<feature type="transmembrane region" description="Helical" evidence="7">
    <location>
        <begin position="244"/>
        <end position="268"/>
    </location>
</feature>
<evidence type="ECO:0000259" key="8">
    <source>
        <dbReference type="Pfam" id="PF01757"/>
    </source>
</evidence>
<dbReference type="RefSeq" id="WP_111899221.1">
    <property type="nucleotide sequence ID" value="NZ_CP033459.1"/>
</dbReference>
<feature type="transmembrane region" description="Helical" evidence="7">
    <location>
        <begin position="59"/>
        <end position="79"/>
    </location>
</feature>
<feature type="transmembrane region" description="Helical" evidence="7">
    <location>
        <begin position="220"/>
        <end position="238"/>
    </location>
</feature>
<proteinExistence type="inferred from homology"/>
<evidence type="ECO:0000313" key="9">
    <source>
        <dbReference type="EMBL" id="QFQ13041.1"/>
    </source>
</evidence>
<dbReference type="PANTHER" id="PTHR40074:SF2">
    <property type="entry name" value="O-ACETYLTRANSFERASE WECH"/>
    <property type="match status" value="1"/>
</dbReference>
<feature type="transmembrane region" description="Helical" evidence="7">
    <location>
        <begin position="280"/>
        <end position="298"/>
    </location>
</feature>
<feature type="transmembrane region" description="Helical" evidence="7">
    <location>
        <begin position="21"/>
        <end position="39"/>
    </location>
</feature>
<organism evidence="9 10">
    <name type="scientific">Pseudoprevotella muciniphila</name>
    <dbReference type="NCBI Taxonomy" id="2133944"/>
    <lineage>
        <taxon>Bacteria</taxon>
        <taxon>Pseudomonadati</taxon>
        <taxon>Bacteroidota</taxon>
        <taxon>Bacteroidia</taxon>
        <taxon>Bacteroidales</taxon>
        <taxon>Prevotellaceae</taxon>
        <taxon>Pseudoprevotella</taxon>
    </lineage>
</organism>
<evidence type="ECO:0000256" key="7">
    <source>
        <dbReference type="SAM" id="Phobius"/>
    </source>
</evidence>
<accession>A0A5P8E7S4</accession>